<feature type="compositionally biased region" description="Basic and acidic residues" evidence="1">
    <location>
        <begin position="10"/>
        <end position="19"/>
    </location>
</feature>
<sequence>MASYRTVPRRSREGGRVDQGEQSISHVIDVETPSVARMYDWLLGGIDNYKADRDACQILLEIAPSTKALAVNNRAFLRRVVKVLAQEYGIRQFLDHGSGLPTRDNVHEVAQRVATDARVVYVDNDPIVLAHGRTRLVENDRTAIVQADMRDTDGIFRHSDVTRLIRRDEPTAALFVSVTHCLKDHEVQPMIDAVKERLAPGSFMVICQLVSEHEKVREDVTALMADATGGNWGRVREEDDVRGYLRGLDLIEPGLRDVTDWRPDREVHPRQHVDDWVEWGGVGRLP</sequence>
<accession>A0A6L6X954</accession>
<feature type="region of interest" description="Disordered" evidence="1">
    <location>
        <begin position="1"/>
        <end position="20"/>
    </location>
</feature>
<name>A0A6L6X954_9ACTN</name>
<dbReference type="Pfam" id="PF04672">
    <property type="entry name" value="Methyltransf_19"/>
    <property type="match status" value="1"/>
</dbReference>
<dbReference type="Proteomes" id="UP000483802">
    <property type="component" value="Unassembled WGS sequence"/>
</dbReference>
<evidence type="ECO:0000313" key="3">
    <source>
        <dbReference type="Proteomes" id="UP000483802"/>
    </source>
</evidence>
<dbReference type="SUPFAM" id="SSF53335">
    <property type="entry name" value="S-adenosyl-L-methionine-dependent methyltransferases"/>
    <property type="match status" value="1"/>
</dbReference>
<dbReference type="InterPro" id="IPR006764">
    <property type="entry name" value="SAM_dep_MeTrfase_SAV2177_type"/>
</dbReference>
<keyword evidence="2" id="KW-0489">Methyltransferase</keyword>
<dbReference type="EMBL" id="WPNZ01000032">
    <property type="protein sequence ID" value="MVO90346.1"/>
    <property type="molecule type" value="Genomic_DNA"/>
</dbReference>
<reference evidence="2 3" key="1">
    <citation type="submission" date="2019-11" db="EMBL/GenBank/DDBJ databases">
        <title>Streptomyces typhae sp. nov., a novel endophytic actinomycete isolated from the root of cattail pollen (Typha angustifolia L.).</title>
        <authorList>
            <person name="Peng C."/>
        </authorList>
    </citation>
    <scope>NUCLEOTIDE SEQUENCE [LARGE SCALE GENOMIC DNA]</scope>
    <source>
        <strain evidence="3">p1417</strain>
    </source>
</reference>
<keyword evidence="2" id="KW-0808">Transferase</keyword>
<evidence type="ECO:0000313" key="2">
    <source>
        <dbReference type="EMBL" id="MVO90346.1"/>
    </source>
</evidence>
<comment type="caution">
    <text evidence="2">The sequence shown here is derived from an EMBL/GenBank/DDBJ whole genome shotgun (WGS) entry which is preliminary data.</text>
</comment>
<dbReference type="InterPro" id="IPR029063">
    <property type="entry name" value="SAM-dependent_MTases_sf"/>
</dbReference>
<dbReference type="PIRSF" id="PIRSF017393">
    <property type="entry name" value="MTase_SAV2177"/>
    <property type="match status" value="1"/>
</dbReference>
<dbReference type="GO" id="GO:0032259">
    <property type="term" value="P:methylation"/>
    <property type="evidence" value="ECO:0007669"/>
    <property type="project" value="UniProtKB-KW"/>
</dbReference>
<keyword evidence="3" id="KW-1185">Reference proteome</keyword>
<organism evidence="2 3">
    <name type="scientific">Streptomyces typhae</name>
    <dbReference type="NCBI Taxonomy" id="2681492"/>
    <lineage>
        <taxon>Bacteria</taxon>
        <taxon>Bacillati</taxon>
        <taxon>Actinomycetota</taxon>
        <taxon>Actinomycetes</taxon>
        <taxon>Kitasatosporales</taxon>
        <taxon>Streptomycetaceae</taxon>
        <taxon>Streptomyces</taxon>
    </lineage>
</organism>
<evidence type="ECO:0000256" key="1">
    <source>
        <dbReference type="SAM" id="MobiDB-lite"/>
    </source>
</evidence>
<gene>
    <name evidence="2" type="ORF">GPA10_37765</name>
</gene>
<proteinExistence type="predicted"/>
<dbReference type="AlphaFoldDB" id="A0A6L6X954"/>
<protein>
    <submittedName>
        <fullName evidence="2">SAM-dependent methyltransferase</fullName>
    </submittedName>
</protein>
<dbReference type="GO" id="GO:0008168">
    <property type="term" value="F:methyltransferase activity"/>
    <property type="evidence" value="ECO:0007669"/>
    <property type="project" value="UniProtKB-KW"/>
</dbReference>
<dbReference type="Gene3D" id="3.40.50.150">
    <property type="entry name" value="Vaccinia Virus protein VP39"/>
    <property type="match status" value="1"/>
</dbReference>